<dbReference type="Gene3D" id="3.30.70.1070">
    <property type="entry name" value="Sporulation related repeat"/>
    <property type="match status" value="1"/>
</dbReference>
<proteinExistence type="predicted"/>
<name>A0A1H3KQE7_9RHOB</name>
<dbReference type="GO" id="GO:0042834">
    <property type="term" value="F:peptidoglycan binding"/>
    <property type="evidence" value="ECO:0007669"/>
    <property type="project" value="InterPro"/>
</dbReference>
<evidence type="ECO:0000256" key="1">
    <source>
        <dbReference type="SAM" id="MobiDB-lite"/>
    </source>
</evidence>
<dbReference type="STRING" id="321339.SAMN05444340_11041"/>
<dbReference type="AlphaFoldDB" id="A0A1H3KQE7"/>
<dbReference type="PROSITE" id="PS51724">
    <property type="entry name" value="SPOR"/>
    <property type="match status" value="1"/>
</dbReference>
<dbReference type="InterPro" id="IPR007730">
    <property type="entry name" value="SPOR-like_dom"/>
</dbReference>
<gene>
    <name evidence="4" type="ORF">SAMN05444340_11041</name>
</gene>
<protein>
    <submittedName>
        <fullName evidence="4">Sporulation related domain-containing protein</fullName>
    </submittedName>
</protein>
<feature type="transmembrane region" description="Helical" evidence="2">
    <location>
        <begin position="22"/>
        <end position="42"/>
    </location>
</feature>
<dbReference type="EMBL" id="FNPF01000010">
    <property type="protein sequence ID" value="SDY54300.1"/>
    <property type="molecule type" value="Genomic_DNA"/>
</dbReference>
<dbReference type="SUPFAM" id="SSF110997">
    <property type="entry name" value="Sporulation related repeat"/>
    <property type="match status" value="1"/>
</dbReference>
<feature type="compositionally biased region" description="Basic and acidic residues" evidence="1">
    <location>
        <begin position="131"/>
        <end position="142"/>
    </location>
</feature>
<reference evidence="4 5" key="1">
    <citation type="submission" date="2016-10" db="EMBL/GenBank/DDBJ databases">
        <authorList>
            <person name="de Groot N.N."/>
        </authorList>
    </citation>
    <scope>NUCLEOTIDE SEQUENCE [LARGE SCALE GENOMIC DNA]</scope>
    <source>
        <strain evidence="4 5">DSM 26880</strain>
    </source>
</reference>
<organism evidence="4 5">
    <name type="scientific">Citreimonas salinaria</name>
    <dbReference type="NCBI Taxonomy" id="321339"/>
    <lineage>
        <taxon>Bacteria</taxon>
        <taxon>Pseudomonadati</taxon>
        <taxon>Pseudomonadota</taxon>
        <taxon>Alphaproteobacteria</taxon>
        <taxon>Rhodobacterales</taxon>
        <taxon>Roseobacteraceae</taxon>
        <taxon>Citreimonas</taxon>
    </lineage>
</organism>
<dbReference type="InterPro" id="IPR036680">
    <property type="entry name" value="SPOR-like_sf"/>
</dbReference>
<feature type="domain" description="SPOR" evidence="3">
    <location>
        <begin position="291"/>
        <end position="376"/>
    </location>
</feature>
<feature type="region of interest" description="Disordered" evidence="1">
    <location>
        <begin position="124"/>
        <end position="160"/>
    </location>
</feature>
<sequence>MTEYFQDSGQAAPVSRDVATMAHWAGAAVSLSLIAGIGIWGFKLVARDVSGVPVVLAAEGPMRIAPEDPGGRLADHQGLSVNTVAGHGVAEGPAERLVIASRPAGLAEDDVAQGALQSYERQSAEAAAAAETRRAADARTEMPGRAPRFGAPGDAVKPLPATFTRDDAVIPHDSPLAKSGDAEIQALVTQLTDGAMPLGTAARDETETPAAPDMAGQDNDSGMFSDAKAAPAGLRAFAGVRPQGRPVLVAARTEPVEILNAASGATVVPGSVIAEALGMGGPAAAEIDADDLPAGTRLVQIGAFDSAEIARAEWDRLMGRFDAYLGDKGRVIQQAQSGGRTFYRLRAHGFADLSDARRFCAAFVAEGVDCIPVVSR</sequence>
<evidence type="ECO:0000313" key="5">
    <source>
        <dbReference type="Proteomes" id="UP000199286"/>
    </source>
</evidence>
<accession>A0A1H3KQE7</accession>
<keyword evidence="5" id="KW-1185">Reference proteome</keyword>
<keyword evidence="2" id="KW-0812">Transmembrane</keyword>
<dbReference type="RefSeq" id="WP_245710873.1">
    <property type="nucleotide sequence ID" value="NZ_FNPF01000010.1"/>
</dbReference>
<evidence type="ECO:0000256" key="2">
    <source>
        <dbReference type="SAM" id="Phobius"/>
    </source>
</evidence>
<keyword evidence="2" id="KW-1133">Transmembrane helix</keyword>
<dbReference type="Pfam" id="PF05036">
    <property type="entry name" value="SPOR"/>
    <property type="match status" value="1"/>
</dbReference>
<dbReference type="Proteomes" id="UP000199286">
    <property type="component" value="Unassembled WGS sequence"/>
</dbReference>
<keyword evidence="2" id="KW-0472">Membrane</keyword>
<evidence type="ECO:0000259" key="3">
    <source>
        <dbReference type="PROSITE" id="PS51724"/>
    </source>
</evidence>
<evidence type="ECO:0000313" key="4">
    <source>
        <dbReference type="EMBL" id="SDY54300.1"/>
    </source>
</evidence>